<keyword evidence="2" id="KW-1185">Reference proteome</keyword>
<protein>
    <submittedName>
        <fullName evidence="1">Uncharacterized protein</fullName>
    </submittedName>
</protein>
<gene>
    <name evidence="1" type="ORF">MERR_LOCUS46083</name>
</gene>
<dbReference type="OrthoDB" id="5334309at2759"/>
<evidence type="ECO:0000313" key="1">
    <source>
        <dbReference type="EMBL" id="CAA7058847.1"/>
    </source>
</evidence>
<reference evidence="1" key="1">
    <citation type="submission" date="2020-01" db="EMBL/GenBank/DDBJ databases">
        <authorList>
            <person name="Mishra B."/>
        </authorList>
    </citation>
    <scope>NUCLEOTIDE SEQUENCE [LARGE SCALE GENOMIC DNA]</scope>
</reference>
<dbReference type="Proteomes" id="UP000467841">
    <property type="component" value="Unassembled WGS sequence"/>
</dbReference>
<dbReference type="AlphaFoldDB" id="A0A6D2KWZ1"/>
<organism evidence="1 2">
    <name type="scientific">Microthlaspi erraticum</name>
    <dbReference type="NCBI Taxonomy" id="1685480"/>
    <lineage>
        <taxon>Eukaryota</taxon>
        <taxon>Viridiplantae</taxon>
        <taxon>Streptophyta</taxon>
        <taxon>Embryophyta</taxon>
        <taxon>Tracheophyta</taxon>
        <taxon>Spermatophyta</taxon>
        <taxon>Magnoliopsida</taxon>
        <taxon>eudicotyledons</taxon>
        <taxon>Gunneridae</taxon>
        <taxon>Pentapetalae</taxon>
        <taxon>rosids</taxon>
        <taxon>malvids</taxon>
        <taxon>Brassicales</taxon>
        <taxon>Brassicaceae</taxon>
        <taxon>Coluteocarpeae</taxon>
        <taxon>Microthlaspi</taxon>
    </lineage>
</organism>
<name>A0A6D2KWZ1_9BRAS</name>
<dbReference type="EMBL" id="CACVBM020001740">
    <property type="protein sequence ID" value="CAA7058847.1"/>
    <property type="molecule type" value="Genomic_DNA"/>
</dbReference>
<comment type="caution">
    <text evidence="1">The sequence shown here is derived from an EMBL/GenBank/DDBJ whole genome shotgun (WGS) entry which is preliminary data.</text>
</comment>
<evidence type="ECO:0000313" key="2">
    <source>
        <dbReference type="Proteomes" id="UP000467841"/>
    </source>
</evidence>
<sequence>MGRCCYHLKDRFGNLVSGFYEFDADVVEKETGNFLLTLSDMEHNKSISGMPYEYTVYIGYCDGSRSIVNGSGINASVAGEALGFSIYLKDAYGYPSSVLVNRLQVRIILETDSSSILPTIQPRESLNRTRYGELRVLP</sequence>
<proteinExistence type="predicted"/>
<accession>A0A6D2KWZ1</accession>